<name>A0A7X2NJB1_9CLOT</name>
<dbReference type="Proteomes" id="UP000429958">
    <property type="component" value="Unassembled WGS sequence"/>
</dbReference>
<reference evidence="1 2" key="1">
    <citation type="submission" date="2019-08" db="EMBL/GenBank/DDBJ databases">
        <title>In-depth cultivation of the pig gut microbiome towards novel bacterial diversity and tailored functional studies.</title>
        <authorList>
            <person name="Wylensek D."/>
            <person name="Hitch T.C.A."/>
            <person name="Clavel T."/>
        </authorList>
    </citation>
    <scope>NUCLEOTIDE SEQUENCE [LARGE SCALE GENOMIC DNA]</scope>
    <source>
        <strain evidence="1 2">WCA-389-WT-23D1</strain>
    </source>
</reference>
<keyword evidence="2" id="KW-1185">Reference proteome</keyword>
<dbReference type="EMBL" id="VUMD01000003">
    <property type="protein sequence ID" value="MSS35850.1"/>
    <property type="molecule type" value="Genomic_DNA"/>
</dbReference>
<sequence length="136" mass="15531">MGILYEAACPACDYKTSFCLGSGLSGRDLARSIRGLEAEQQEQIRQMEERKEIFDFSAENRLVRCSHCPSSQGLMEKTIVTITDMNRRQHVFGDRCRFCGNVLEIYEEQVAEKGDEIVCPKCGKEFLIFSRAGFWD</sequence>
<evidence type="ECO:0000313" key="2">
    <source>
        <dbReference type="Proteomes" id="UP000429958"/>
    </source>
</evidence>
<accession>A0A7X2NJB1</accession>
<dbReference type="AlphaFoldDB" id="A0A7X2NJB1"/>
<dbReference type="Gene3D" id="2.20.28.160">
    <property type="match status" value="1"/>
</dbReference>
<evidence type="ECO:0000313" key="1">
    <source>
        <dbReference type="EMBL" id="MSS35850.1"/>
    </source>
</evidence>
<dbReference type="RefSeq" id="WP_154471248.1">
    <property type="nucleotide sequence ID" value="NZ_DBEWUL010000053.1"/>
</dbReference>
<comment type="caution">
    <text evidence="1">The sequence shown here is derived from an EMBL/GenBank/DDBJ whole genome shotgun (WGS) entry which is preliminary data.</text>
</comment>
<organism evidence="1 2">
    <name type="scientific">Clostridium porci</name>
    <dbReference type="NCBI Taxonomy" id="2605778"/>
    <lineage>
        <taxon>Bacteria</taxon>
        <taxon>Bacillati</taxon>
        <taxon>Bacillota</taxon>
        <taxon>Clostridia</taxon>
        <taxon>Eubacteriales</taxon>
        <taxon>Clostridiaceae</taxon>
        <taxon>Clostridium</taxon>
    </lineage>
</organism>
<gene>
    <name evidence="1" type="ORF">FYJ39_04430</name>
</gene>
<protein>
    <submittedName>
        <fullName evidence="1">Uncharacterized protein</fullName>
    </submittedName>
</protein>
<proteinExistence type="predicted"/>